<evidence type="ECO:0000313" key="6">
    <source>
        <dbReference type="EMBL" id="GMF29051.1"/>
    </source>
</evidence>
<name>A0A9W6UBP6_9STRA</name>
<organism evidence="6 7">
    <name type="scientific">Phytophthora lilii</name>
    <dbReference type="NCBI Taxonomy" id="2077276"/>
    <lineage>
        <taxon>Eukaryota</taxon>
        <taxon>Sar</taxon>
        <taxon>Stramenopiles</taxon>
        <taxon>Oomycota</taxon>
        <taxon>Peronosporomycetes</taxon>
        <taxon>Peronosporales</taxon>
        <taxon>Peronosporaceae</taxon>
        <taxon>Phytophthora</taxon>
    </lineage>
</organism>
<comment type="domain">
    <text evidence="5">The RxLR-dEER motif acts to carry the protein into the host cell cytoplasm through binding to cell surface phosphatidylinositol-3-phosphate.</text>
</comment>
<evidence type="ECO:0000256" key="1">
    <source>
        <dbReference type="ARBA" id="ARBA00004613"/>
    </source>
</evidence>
<evidence type="ECO:0000256" key="4">
    <source>
        <dbReference type="ARBA" id="ARBA00022729"/>
    </source>
</evidence>
<keyword evidence="7" id="KW-1185">Reference proteome</keyword>
<dbReference type="EMBL" id="BSXW01000753">
    <property type="protein sequence ID" value="GMF29051.1"/>
    <property type="molecule type" value="Genomic_DNA"/>
</dbReference>
<dbReference type="OrthoDB" id="127440at2759"/>
<evidence type="ECO:0000256" key="5">
    <source>
        <dbReference type="RuleBase" id="RU367124"/>
    </source>
</evidence>
<dbReference type="Proteomes" id="UP001165083">
    <property type="component" value="Unassembled WGS sequence"/>
</dbReference>
<feature type="chain" id="PRO_5044969987" description="RxLR effector protein" evidence="5">
    <location>
        <begin position="24"/>
        <end position="370"/>
    </location>
</feature>
<dbReference type="AlphaFoldDB" id="A0A9W6UBP6"/>
<accession>A0A9W6UBP6</accession>
<evidence type="ECO:0000313" key="7">
    <source>
        <dbReference type="Proteomes" id="UP001165083"/>
    </source>
</evidence>
<proteinExistence type="inferred from homology"/>
<feature type="signal peptide" evidence="5">
    <location>
        <begin position="1"/>
        <end position="23"/>
    </location>
</feature>
<comment type="function">
    <text evidence="5">Effector that suppresses plant defense responses during pathogen infection.</text>
</comment>
<comment type="similarity">
    <text evidence="2 5">Belongs to the RxLR effector family.</text>
</comment>
<protein>
    <recommendedName>
        <fullName evidence="5">RxLR effector protein</fullName>
    </recommendedName>
</protein>
<evidence type="ECO:0000256" key="2">
    <source>
        <dbReference type="ARBA" id="ARBA00010400"/>
    </source>
</evidence>
<comment type="subcellular location">
    <subcellularLocation>
        <location evidence="1 5">Secreted</location>
    </subcellularLocation>
</comment>
<keyword evidence="4 5" id="KW-0732">Signal</keyword>
<evidence type="ECO:0000256" key="3">
    <source>
        <dbReference type="ARBA" id="ARBA00022525"/>
    </source>
</evidence>
<dbReference type="Pfam" id="PF16810">
    <property type="entry name" value="RXLR"/>
    <property type="match status" value="1"/>
</dbReference>
<dbReference type="InterPro" id="IPR031825">
    <property type="entry name" value="RXLR"/>
</dbReference>
<comment type="caution">
    <text evidence="6">The sequence shown here is derived from an EMBL/GenBank/DDBJ whole genome shotgun (WGS) entry which is preliminary data.</text>
</comment>
<sequence length="370" mass="41991">MRMRCIALALCAALFVSAGAASATVDSKKFLVTPEQQDVASSLTNNHGDVLSFRRLRTEGTPSTEERAMNLPGNSLVVKLLNGKAKPTLTWTEKYQVKKWVKKKEPMESIFKQLSLHGGIDKILTNKKLNQYVAYIDWFNNKNPKQKVTMVEMFRKTYGDEAVAKLVESRKNYLSSPKLVTRMRNELLRSWKADKKSSDEVFTMLSLEKAQLNLFESPQLNTWYTYTTYTLGKDPAAAVSVLVTHYGYPTLSKIFLAAQPKTIRMRTTAMDMETAMTREWIAKGYFPAKIFMLLKLNTGAHNLLNPNVARLAGYVEKFNIDNPEKATSVLKLFKNFYTEEALVKALEAGQTVYATKKRATYWLKQLSNST</sequence>
<keyword evidence="3 5" id="KW-0964">Secreted</keyword>
<gene>
    <name evidence="6" type="ORF">Plil01_001229200</name>
</gene>
<reference evidence="6" key="1">
    <citation type="submission" date="2023-04" db="EMBL/GenBank/DDBJ databases">
        <title>Phytophthora lilii NBRC 32176.</title>
        <authorList>
            <person name="Ichikawa N."/>
            <person name="Sato H."/>
            <person name="Tonouchi N."/>
        </authorList>
    </citation>
    <scope>NUCLEOTIDE SEQUENCE</scope>
    <source>
        <strain evidence="6">NBRC 32176</strain>
    </source>
</reference>